<dbReference type="RefSeq" id="WP_253235797.1">
    <property type="nucleotide sequence ID" value="NZ_JAMYJR010000002.1"/>
</dbReference>
<evidence type="ECO:0000313" key="2">
    <source>
        <dbReference type="Proteomes" id="UP001523369"/>
    </source>
</evidence>
<keyword evidence="2" id="KW-1185">Reference proteome</keyword>
<name>A0ABT1DFP6_9ACTN</name>
<proteinExistence type="predicted"/>
<dbReference type="Proteomes" id="UP001523369">
    <property type="component" value="Unassembled WGS sequence"/>
</dbReference>
<comment type="caution">
    <text evidence="1">The sequence shown here is derived from an EMBL/GenBank/DDBJ whole genome shotgun (WGS) entry which is preliminary data.</text>
</comment>
<organism evidence="1 2">
    <name type="scientific">Paractinoplanes aksuensis</name>
    <dbReference type="NCBI Taxonomy" id="2939490"/>
    <lineage>
        <taxon>Bacteria</taxon>
        <taxon>Bacillati</taxon>
        <taxon>Actinomycetota</taxon>
        <taxon>Actinomycetes</taxon>
        <taxon>Micromonosporales</taxon>
        <taxon>Micromonosporaceae</taxon>
        <taxon>Paractinoplanes</taxon>
    </lineage>
</organism>
<dbReference type="EMBL" id="JAMYJR010000002">
    <property type="protein sequence ID" value="MCO8269664.1"/>
    <property type="molecule type" value="Genomic_DNA"/>
</dbReference>
<reference evidence="1 2" key="1">
    <citation type="submission" date="2022-06" db="EMBL/GenBank/DDBJ databases">
        <title>New Species of the Genus Actinoplanes, ActinopZanes ferrugineus.</title>
        <authorList>
            <person name="Ding P."/>
        </authorList>
    </citation>
    <scope>NUCLEOTIDE SEQUENCE [LARGE SCALE GENOMIC DNA]</scope>
    <source>
        <strain evidence="1 2">TRM88003</strain>
    </source>
</reference>
<evidence type="ECO:0000313" key="1">
    <source>
        <dbReference type="EMBL" id="MCO8269664.1"/>
    </source>
</evidence>
<accession>A0ABT1DFP6</accession>
<sequence length="143" mass="16168">MKQYVIPRLPGEWEVASRSGGFLCRRPVGWLACCVTLGGSNFSSAFDAKYLVVFLAKPEDGVTGRWQHFHRQGEIDPYWPAPAPTSVPEAEGPMLEILDLIRDQALPYFDRSAPWPLLHRWSKPTLPSARRTSISRRNSSVCR</sequence>
<protein>
    <submittedName>
        <fullName evidence="1">Uncharacterized protein</fullName>
    </submittedName>
</protein>
<gene>
    <name evidence="1" type="ORF">M1L60_03555</name>
</gene>